<gene>
    <name evidence="5" type="ORF">POM88_001781</name>
</gene>
<evidence type="ECO:0000256" key="2">
    <source>
        <dbReference type="PROSITE-ProRule" id="PRU00176"/>
    </source>
</evidence>
<dbReference type="GO" id="GO:0003712">
    <property type="term" value="F:transcription coregulator activity"/>
    <property type="evidence" value="ECO:0007669"/>
    <property type="project" value="TreeGrafter"/>
</dbReference>
<name>A0AAD8JGJ1_9APIA</name>
<dbReference type="EMBL" id="JAUIZM010000001">
    <property type="protein sequence ID" value="KAK1402176.1"/>
    <property type="molecule type" value="Genomic_DNA"/>
</dbReference>
<keyword evidence="1" id="KW-0677">Repeat</keyword>
<feature type="compositionally biased region" description="Pro residues" evidence="3">
    <location>
        <begin position="25"/>
        <end position="34"/>
    </location>
</feature>
<protein>
    <recommendedName>
        <fullName evidence="4">RRM domain-containing protein</fullName>
    </recommendedName>
</protein>
<evidence type="ECO:0000259" key="4">
    <source>
        <dbReference type="PROSITE" id="PS50102"/>
    </source>
</evidence>
<keyword evidence="2" id="KW-0694">RNA-binding</keyword>
<evidence type="ECO:0000256" key="1">
    <source>
        <dbReference type="ARBA" id="ARBA00022737"/>
    </source>
</evidence>
<dbReference type="PANTHER" id="PTHR15377">
    <property type="entry name" value="TRANSCRIPTION ELONGATION REGULATOR 1"/>
    <property type="match status" value="1"/>
</dbReference>
<dbReference type="Gene3D" id="2.20.70.10">
    <property type="match status" value="1"/>
</dbReference>
<reference evidence="5" key="2">
    <citation type="submission" date="2023-05" db="EMBL/GenBank/DDBJ databases">
        <authorList>
            <person name="Schelkunov M.I."/>
        </authorList>
    </citation>
    <scope>NUCLEOTIDE SEQUENCE</scope>
    <source>
        <strain evidence="5">Hsosn_3</strain>
        <tissue evidence="5">Leaf</tissue>
    </source>
</reference>
<reference evidence="5" key="1">
    <citation type="submission" date="2023-02" db="EMBL/GenBank/DDBJ databases">
        <title>Genome of toxic invasive species Heracleum sosnowskyi carries increased number of genes despite the absence of recent whole-genome duplications.</title>
        <authorList>
            <person name="Schelkunov M."/>
            <person name="Shtratnikova V."/>
            <person name="Makarenko M."/>
            <person name="Klepikova A."/>
            <person name="Omelchenko D."/>
            <person name="Novikova G."/>
            <person name="Obukhova E."/>
            <person name="Bogdanov V."/>
            <person name="Penin A."/>
            <person name="Logacheva M."/>
        </authorList>
    </citation>
    <scope>NUCLEOTIDE SEQUENCE</scope>
    <source>
        <strain evidence="5">Hsosn_3</strain>
        <tissue evidence="5">Leaf</tissue>
    </source>
</reference>
<dbReference type="SMART" id="SM00360">
    <property type="entry name" value="RRM"/>
    <property type="match status" value="1"/>
</dbReference>
<dbReference type="GO" id="GO:0003723">
    <property type="term" value="F:RNA binding"/>
    <property type="evidence" value="ECO:0007669"/>
    <property type="project" value="UniProtKB-UniRule"/>
</dbReference>
<accession>A0AAD8JGJ1</accession>
<dbReference type="InterPro" id="IPR012677">
    <property type="entry name" value="Nucleotide-bd_a/b_plait_sf"/>
</dbReference>
<feature type="region of interest" description="Disordered" evidence="3">
    <location>
        <begin position="1"/>
        <end position="70"/>
    </location>
</feature>
<feature type="domain" description="RRM" evidence="4">
    <location>
        <begin position="271"/>
        <end position="348"/>
    </location>
</feature>
<dbReference type="SUPFAM" id="SSF51045">
    <property type="entry name" value="WW domain"/>
    <property type="match status" value="1"/>
</dbReference>
<dbReference type="GO" id="GO:0070063">
    <property type="term" value="F:RNA polymerase binding"/>
    <property type="evidence" value="ECO:0007669"/>
    <property type="project" value="InterPro"/>
</dbReference>
<dbReference type="InterPro" id="IPR035979">
    <property type="entry name" value="RBD_domain_sf"/>
</dbReference>
<dbReference type="PROSITE" id="PS50102">
    <property type="entry name" value="RRM"/>
    <property type="match status" value="1"/>
</dbReference>
<dbReference type="PANTHER" id="PTHR15377:SF3">
    <property type="entry name" value="WW DOMAIN-CONTAINING PROTEIN"/>
    <property type="match status" value="1"/>
</dbReference>
<dbReference type="InterPro" id="IPR001202">
    <property type="entry name" value="WW_dom"/>
</dbReference>
<feature type="compositionally biased region" description="Low complexity" evidence="3">
    <location>
        <begin position="49"/>
        <end position="63"/>
    </location>
</feature>
<dbReference type="InterPro" id="IPR036020">
    <property type="entry name" value="WW_dom_sf"/>
</dbReference>
<dbReference type="AlphaFoldDB" id="A0AAD8JGJ1"/>
<dbReference type="InterPro" id="IPR000504">
    <property type="entry name" value="RRM_dom"/>
</dbReference>
<dbReference type="InterPro" id="IPR045148">
    <property type="entry name" value="TCRG1-like"/>
</dbReference>
<sequence>MSKDESIIKSTADDDDDIQKKSLPPSIPQTPVPIPVCSKMTFPSPFLDSSSRNPSPSISSIPTIHPPPNSPMLARPPGLSIKPQSMSRLPRPIPLVPRALSPMIMPQSMSRLPRPIPLVPRALSPMIMPQSMSRLSRPIPLVPRALSAPFPMLAQGMRLPYTPLPKPLLPPVGLPGVTPVGPLGGSFVNSTASGNQSAVSSVTDAILLPQAGNDKPVSDVSINAVEQLDAWTAYKTERGPVFYYNAVTGISTSEKPVVNEGELSMPVQECYLCLISRLPKSATTEQVRQIFSQFGRILDATVLKNNFDDVSMGRAYIIFETRTARSAAMGCHGMFLGGNMISVCDAEKGFGVNAYEFEDSLFNDCITIGETHKRGLIEWPDCGRSHVEKATQMLVAGDHERSFKRLCCHRP</sequence>
<dbReference type="CDD" id="cd00201">
    <property type="entry name" value="WW"/>
    <property type="match status" value="1"/>
</dbReference>
<dbReference type="GO" id="GO:0005634">
    <property type="term" value="C:nucleus"/>
    <property type="evidence" value="ECO:0007669"/>
    <property type="project" value="TreeGrafter"/>
</dbReference>
<dbReference type="Pfam" id="PF00076">
    <property type="entry name" value="RRM_1"/>
    <property type="match status" value="1"/>
</dbReference>
<evidence type="ECO:0000313" key="6">
    <source>
        <dbReference type="Proteomes" id="UP001237642"/>
    </source>
</evidence>
<comment type="caution">
    <text evidence="5">The sequence shown here is derived from an EMBL/GenBank/DDBJ whole genome shotgun (WGS) entry which is preliminary data.</text>
</comment>
<dbReference type="CDD" id="cd00590">
    <property type="entry name" value="RRM_SF"/>
    <property type="match status" value="1"/>
</dbReference>
<keyword evidence="6" id="KW-1185">Reference proteome</keyword>
<evidence type="ECO:0000256" key="3">
    <source>
        <dbReference type="SAM" id="MobiDB-lite"/>
    </source>
</evidence>
<organism evidence="5 6">
    <name type="scientific">Heracleum sosnowskyi</name>
    <dbReference type="NCBI Taxonomy" id="360622"/>
    <lineage>
        <taxon>Eukaryota</taxon>
        <taxon>Viridiplantae</taxon>
        <taxon>Streptophyta</taxon>
        <taxon>Embryophyta</taxon>
        <taxon>Tracheophyta</taxon>
        <taxon>Spermatophyta</taxon>
        <taxon>Magnoliopsida</taxon>
        <taxon>eudicotyledons</taxon>
        <taxon>Gunneridae</taxon>
        <taxon>Pentapetalae</taxon>
        <taxon>asterids</taxon>
        <taxon>campanulids</taxon>
        <taxon>Apiales</taxon>
        <taxon>Apiaceae</taxon>
        <taxon>Apioideae</taxon>
        <taxon>apioid superclade</taxon>
        <taxon>Tordylieae</taxon>
        <taxon>Tordyliinae</taxon>
        <taxon>Heracleum</taxon>
    </lineage>
</organism>
<dbReference type="Proteomes" id="UP001237642">
    <property type="component" value="Unassembled WGS sequence"/>
</dbReference>
<dbReference type="Gene3D" id="3.30.70.330">
    <property type="match status" value="1"/>
</dbReference>
<dbReference type="SUPFAM" id="SSF54928">
    <property type="entry name" value="RNA-binding domain, RBD"/>
    <property type="match status" value="1"/>
</dbReference>
<evidence type="ECO:0000313" key="5">
    <source>
        <dbReference type="EMBL" id="KAK1402176.1"/>
    </source>
</evidence>
<proteinExistence type="predicted"/>